<dbReference type="Pfam" id="PF00400">
    <property type="entry name" value="WD40"/>
    <property type="match status" value="2"/>
</dbReference>
<dbReference type="GO" id="GO:0004197">
    <property type="term" value="F:cysteine-type endopeptidase activity"/>
    <property type="evidence" value="ECO:0007669"/>
    <property type="project" value="InterPro"/>
</dbReference>
<evidence type="ECO:0000256" key="4">
    <source>
        <dbReference type="SAM" id="SignalP"/>
    </source>
</evidence>
<evidence type="ECO:0000256" key="3">
    <source>
        <dbReference type="PROSITE-ProRule" id="PRU00221"/>
    </source>
</evidence>
<evidence type="ECO:0000259" key="5">
    <source>
        <dbReference type="Pfam" id="PF00656"/>
    </source>
</evidence>
<feature type="repeat" description="WD" evidence="3">
    <location>
        <begin position="309"/>
        <end position="350"/>
    </location>
</feature>
<evidence type="ECO:0000256" key="1">
    <source>
        <dbReference type="ARBA" id="ARBA00022574"/>
    </source>
</evidence>
<organism evidence="6 7">
    <name type="scientific">Parvicella tangerina</name>
    <dbReference type="NCBI Taxonomy" id="2829795"/>
    <lineage>
        <taxon>Bacteria</taxon>
        <taxon>Pseudomonadati</taxon>
        <taxon>Bacteroidota</taxon>
        <taxon>Flavobacteriia</taxon>
        <taxon>Flavobacteriales</taxon>
        <taxon>Parvicellaceae</taxon>
        <taxon>Parvicella</taxon>
    </lineage>
</organism>
<dbReference type="SUPFAM" id="SSF52129">
    <property type="entry name" value="Caspase-like"/>
    <property type="match status" value="1"/>
</dbReference>
<name>A0A916JKU9_9FLAO</name>
<feature type="domain" description="Peptidase C14 caspase" evidence="5">
    <location>
        <begin position="805"/>
        <end position="1065"/>
    </location>
</feature>
<gene>
    <name evidence="6" type="ORF">CRYO30217_00600</name>
</gene>
<dbReference type="PROSITE" id="PS50294">
    <property type="entry name" value="WD_REPEATS_REGION"/>
    <property type="match status" value="2"/>
</dbReference>
<dbReference type="SMART" id="SM00320">
    <property type="entry name" value="WD40"/>
    <property type="match status" value="5"/>
</dbReference>
<sequence>MKRLFILSLSLLLLFLTHAQDGAVFMRINPKGHMSQIRTINVSSDGKYIVSGGFDKTAIKWKTKSGKIEQTFRGEIGIGSEGMIYHSALSPDNKYLALAGWFGADDETEVLGDVRLFDFETGELVRVFKGLGYTPVGIGFSKDGKYIVCGDENSDILKWEVESGKLVDRFDYHSKEYNETLFKLAINNDRMVSIDWRGHVCLWDLNKPGRPIAIDDQFIKEALTNDIGPVAIHPSGEEVLISLNNVIVVLDEKLRYVEYFEKPEGHPGFLKYNQSGSMFLTGIVGSGTNAKPCSVYKKVDGAYVEICQYRGHTNTVLAGDFIDDHHMVTAGGEMEEIHVWKLNDDNTTTFVNELKGEGEPYYSAGKNTEKIGFTNNWSANEGRSVLQKEFDLVTKDVYSIEVDDYRKPRFEWKATRISPISYYTTDDGLEIKEDRTVIDTILRQYWDGSRHNAYTFSDNGYIISGGSYGIITAHNREGVMTNRFVSHEGEIWSCRISNDGKNLVTCGTDKTIRIWPLDKLGIQNPSSPEKSVREVMDELYVPLSEDPYKSIFQMEKITKYADDRTFESWELIINKLKKGDWPCQFLEDRLNFYKSTIIYPTISIYMNDDNEWIIWNHDGYFTSSRNGAKYVGYHVNQGQDKEAKFYPFEQFDLKYNRPDIILKDLDLGYDNLIKYYYKLYQKRLKKHGMTEADLQKEIHAPKLELIDVSKEEGSDWATIRLRAEDSKYSLSKVMVYLNGVPVHGSNGTAANFVKGEQEIDVELVKGTNKFEFSVLNDRGVESLKVYHEMENGEVGERPNLFIVSIGTSKYLESEFNLKYAAKDAQDVVELFKGDAKYEQVYSKILTDEEVTKENIDRLKGFLMGAGRNDVVMVFVAGHGVLDESFNYYYGTHDIDFNDPEKNGVPYEEIEALVEGLRALKKVLIMDTCHSGELDKEDVELAEEQSTEETDVMFRNVGRAVKEKTVGMGNNAQMMKELFVDLRKGTGATVIASSGGAEFSMESDEWKNGLFTYCLINGIKTKEADIDRNGIIHLSEVKSYVQDKVYELSGGRQTPSSRIENLTYDFQVW</sequence>
<proteinExistence type="predicted"/>
<dbReference type="PROSITE" id="PS50082">
    <property type="entry name" value="WD_REPEATS_2"/>
    <property type="match status" value="3"/>
</dbReference>
<evidence type="ECO:0000313" key="6">
    <source>
        <dbReference type="EMBL" id="CAG5078190.1"/>
    </source>
</evidence>
<dbReference type="RefSeq" id="WP_258540831.1">
    <property type="nucleotide sequence ID" value="NZ_OU015584.1"/>
</dbReference>
<dbReference type="GO" id="GO:0006508">
    <property type="term" value="P:proteolysis"/>
    <property type="evidence" value="ECO:0007669"/>
    <property type="project" value="InterPro"/>
</dbReference>
<feature type="repeat" description="WD" evidence="3">
    <location>
        <begin position="30"/>
        <end position="71"/>
    </location>
</feature>
<dbReference type="Gene3D" id="2.130.10.10">
    <property type="entry name" value="YVTN repeat-like/Quinoprotein amine dehydrogenase"/>
    <property type="match status" value="2"/>
</dbReference>
<evidence type="ECO:0000256" key="2">
    <source>
        <dbReference type="ARBA" id="ARBA00022737"/>
    </source>
</evidence>
<dbReference type="InterPro" id="IPR029030">
    <property type="entry name" value="Caspase-like_dom_sf"/>
</dbReference>
<dbReference type="AlphaFoldDB" id="A0A916JKU9"/>
<dbReference type="Proteomes" id="UP000683507">
    <property type="component" value="Chromosome"/>
</dbReference>
<dbReference type="InterPro" id="IPR015943">
    <property type="entry name" value="WD40/YVTN_repeat-like_dom_sf"/>
</dbReference>
<dbReference type="Gene3D" id="3.40.50.1460">
    <property type="match status" value="1"/>
</dbReference>
<dbReference type="InterPro" id="IPR001680">
    <property type="entry name" value="WD40_rpt"/>
</dbReference>
<dbReference type="EMBL" id="OU015584">
    <property type="protein sequence ID" value="CAG5078190.1"/>
    <property type="molecule type" value="Genomic_DNA"/>
</dbReference>
<feature type="signal peptide" evidence="4">
    <location>
        <begin position="1"/>
        <end position="19"/>
    </location>
</feature>
<keyword evidence="2" id="KW-0677">Repeat</keyword>
<keyword evidence="7" id="KW-1185">Reference proteome</keyword>
<dbReference type="PANTHER" id="PTHR19848:SF8">
    <property type="entry name" value="F-BOX AND WD REPEAT DOMAIN CONTAINING 7"/>
    <property type="match status" value="1"/>
</dbReference>
<keyword evidence="4" id="KW-0732">Signal</keyword>
<feature type="repeat" description="WD" evidence="3">
    <location>
        <begin position="484"/>
        <end position="515"/>
    </location>
</feature>
<protein>
    <recommendedName>
        <fullName evidence="5">Peptidase C14 caspase domain-containing protein</fullName>
    </recommendedName>
</protein>
<dbReference type="SUPFAM" id="SSF50978">
    <property type="entry name" value="WD40 repeat-like"/>
    <property type="match status" value="2"/>
</dbReference>
<dbReference type="Pfam" id="PF00656">
    <property type="entry name" value="Peptidase_C14"/>
    <property type="match status" value="1"/>
</dbReference>
<keyword evidence="1 3" id="KW-0853">WD repeat</keyword>
<dbReference type="PANTHER" id="PTHR19848">
    <property type="entry name" value="WD40 REPEAT PROTEIN"/>
    <property type="match status" value="1"/>
</dbReference>
<dbReference type="InterPro" id="IPR036322">
    <property type="entry name" value="WD40_repeat_dom_sf"/>
</dbReference>
<feature type="chain" id="PRO_5037769981" description="Peptidase C14 caspase domain-containing protein" evidence="4">
    <location>
        <begin position="20"/>
        <end position="1068"/>
    </location>
</feature>
<accession>A0A916JKU9</accession>
<reference evidence="6" key="1">
    <citation type="submission" date="2021-04" db="EMBL/GenBank/DDBJ databases">
        <authorList>
            <person name="Rodrigo-Torres L."/>
            <person name="Arahal R. D."/>
            <person name="Lucena T."/>
        </authorList>
    </citation>
    <scope>NUCLEOTIDE SEQUENCE</scope>
    <source>
        <strain evidence="6">AS29M-1</strain>
    </source>
</reference>
<dbReference type="InterPro" id="IPR011600">
    <property type="entry name" value="Pept_C14_caspase"/>
</dbReference>
<evidence type="ECO:0000313" key="7">
    <source>
        <dbReference type="Proteomes" id="UP000683507"/>
    </source>
</evidence>
<dbReference type="KEGG" id="ptan:CRYO30217_00600"/>